<sequence length="273" mass="29164">MPILISLAKKVLQPSGLLRYAPYLLILPIIVFHALSLTGCVSTSPAIPNIYVVDLRSNTNVTEDLLKVRIGYYGICGIDEDGTRCQSASGRSVETLASNLFPNLNLNTTSNSTSNKNNNTPQSSEITDLISTALDLQSRTFISVLAAAAVLFILGIGSLILLQRDVASSAASYPDPHPHPRRSTIIRRVTYALLFGSTGLVFAAALATSQSAGALEYASEGMNHASVLIKSGTTLQVLQWITFGFEVLFVLAVPFLVRYRGVGVAAGGYKEEA</sequence>
<dbReference type="Proteomes" id="UP000724584">
    <property type="component" value="Unassembled WGS sequence"/>
</dbReference>
<name>A0ACB7PK39_9PEZI</name>
<accession>A0ACB7PK39</accession>
<evidence type="ECO:0000313" key="1">
    <source>
        <dbReference type="EMBL" id="KAH6641066.1"/>
    </source>
</evidence>
<keyword evidence="2" id="KW-1185">Reference proteome</keyword>
<proteinExistence type="predicted"/>
<organism evidence="1 2">
    <name type="scientific">Chaetomium tenue</name>
    <dbReference type="NCBI Taxonomy" id="1854479"/>
    <lineage>
        <taxon>Eukaryota</taxon>
        <taxon>Fungi</taxon>
        <taxon>Dikarya</taxon>
        <taxon>Ascomycota</taxon>
        <taxon>Pezizomycotina</taxon>
        <taxon>Sordariomycetes</taxon>
        <taxon>Sordariomycetidae</taxon>
        <taxon>Sordariales</taxon>
        <taxon>Chaetomiaceae</taxon>
        <taxon>Chaetomium</taxon>
    </lineage>
</organism>
<reference evidence="1 2" key="1">
    <citation type="journal article" date="2021" name="Nat. Commun.">
        <title>Genetic determinants of endophytism in the Arabidopsis root mycobiome.</title>
        <authorList>
            <person name="Mesny F."/>
            <person name="Miyauchi S."/>
            <person name="Thiergart T."/>
            <person name="Pickel B."/>
            <person name="Atanasova L."/>
            <person name="Karlsson M."/>
            <person name="Huettel B."/>
            <person name="Barry K.W."/>
            <person name="Haridas S."/>
            <person name="Chen C."/>
            <person name="Bauer D."/>
            <person name="Andreopoulos W."/>
            <person name="Pangilinan J."/>
            <person name="LaButti K."/>
            <person name="Riley R."/>
            <person name="Lipzen A."/>
            <person name="Clum A."/>
            <person name="Drula E."/>
            <person name="Henrissat B."/>
            <person name="Kohler A."/>
            <person name="Grigoriev I.V."/>
            <person name="Martin F.M."/>
            <person name="Hacquard S."/>
        </authorList>
    </citation>
    <scope>NUCLEOTIDE SEQUENCE [LARGE SCALE GENOMIC DNA]</scope>
    <source>
        <strain evidence="1 2">MPI-SDFR-AT-0079</strain>
    </source>
</reference>
<gene>
    <name evidence="1" type="ORF">F5144DRAFT_641761</name>
</gene>
<evidence type="ECO:0000313" key="2">
    <source>
        <dbReference type="Proteomes" id="UP000724584"/>
    </source>
</evidence>
<dbReference type="EMBL" id="JAGIZQ010000002">
    <property type="protein sequence ID" value="KAH6641066.1"/>
    <property type="molecule type" value="Genomic_DNA"/>
</dbReference>
<comment type="caution">
    <text evidence="1">The sequence shown here is derived from an EMBL/GenBank/DDBJ whole genome shotgun (WGS) entry which is preliminary data.</text>
</comment>
<protein>
    <submittedName>
        <fullName evidence="1">Ca2+ regulator and membrane fusion protein Fig1-domain-containing protein</fullName>
    </submittedName>
</protein>